<protein>
    <submittedName>
        <fullName evidence="1">Uncharacterized protein</fullName>
    </submittedName>
</protein>
<organism evidence="1 2">
    <name type="scientific">Photobacterium angustum</name>
    <dbReference type="NCBI Taxonomy" id="661"/>
    <lineage>
        <taxon>Bacteria</taxon>
        <taxon>Pseudomonadati</taxon>
        <taxon>Pseudomonadota</taxon>
        <taxon>Gammaproteobacteria</taxon>
        <taxon>Vibrionales</taxon>
        <taxon>Vibrionaceae</taxon>
        <taxon>Photobacterium</taxon>
    </lineage>
</organism>
<dbReference type="EMBL" id="MSCJ01000003">
    <property type="protein sequence ID" value="PQJ62860.1"/>
    <property type="molecule type" value="Genomic_DNA"/>
</dbReference>
<dbReference type="GO" id="GO:0016020">
    <property type="term" value="C:membrane"/>
    <property type="evidence" value="ECO:0007669"/>
    <property type="project" value="InterPro"/>
</dbReference>
<dbReference type="Gene3D" id="3.30.1150.10">
    <property type="match status" value="1"/>
</dbReference>
<proteinExistence type="predicted"/>
<dbReference type="OrthoDB" id="6194496at2"/>
<dbReference type="GO" id="GO:0019534">
    <property type="term" value="F:toxin transmembrane transporter activity"/>
    <property type="evidence" value="ECO:0007669"/>
    <property type="project" value="InterPro"/>
</dbReference>
<dbReference type="Pfam" id="PF06519">
    <property type="entry name" value="TolA"/>
    <property type="match status" value="1"/>
</dbReference>
<dbReference type="AlphaFoldDB" id="A0A2S7VMF3"/>
<accession>A0A2S7VMF3</accession>
<dbReference type="SUPFAM" id="SSF74653">
    <property type="entry name" value="TolA/TonB C-terminal domain"/>
    <property type="match status" value="1"/>
</dbReference>
<sequence length="122" mass="13724">MKQSLITGVILAVITCSVSGKEISDLKDFFINESTVITQYSGVYMRLLREEMGDLSAYRGSECSLNMHLSDKGLVERVEMQSQSKLCRVAFNAIWDITFFPLPADKQDADKLRDVKLLVSPQ</sequence>
<dbReference type="Proteomes" id="UP000238730">
    <property type="component" value="Unassembled WGS sequence"/>
</dbReference>
<gene>
    <name evidence="1" type="ORF">BTO08_21890</name>
</gene>
<reference evidence="1 2" key="1">
    <citation type="submission" date="2016-12" db="EMBL/GenBank/DDBJ databases">
        <title>Diversity of luminous bacteria.</title>
        <authorList>
            <person name="Yoshizawa S."/>
            <person name="Kogure K."/>
        </authorList>
    </citation>
    <scope>NUCLEOTIDE SEQUENCE [LARGE SCALE GENOMIC DNA]</scope>
    <source>
        <strain evidence="1 2">LC1-200</strain>
    </source>
</reference>
<evidence type="ECO:0000313" key="2">
    <source>
        <dbReference type="Proteomes" id="UP000238730"/>
    </source>
</evidence>
<evidence type="ECO:0000313" key="1">
    <source>
        <dbReference type="EMBL" id="PQJ62860.1"/>
    </source>
</evidence>
<dbReference type="InterPro" id="IPR014161">
    <property type="entry name" value="Tol-Pal_TolA"/>
</dbReference>
<dbReference type="GO" id="GO:0043213">
    <property type="term" value="P:bacteriocin transport"/>
    <property type="evidence" value="ECO:0007669"/>
    <property type="project" value="InterPro"/>
</dbReference>
<name>A0A2S7VMF3_PHOAN</name>
<comment type="caution">
    <text evidence="1">The sequence shown here is derived from an EMBL/GenBank/DDBJ whole genome shotgun (WGS) entry which is preliminary data.</text>
</comment>
<dbReference type="RefSeq" id="WP_105062621.1">
    <property type="nucleotide sequence ID" value="NZ_MSCJ01000003.1"/>
</dbReference>